<dbReference type="Proteomes" id="UP000199476">
    <property type="component" value="Unassembled WGS sequence"/>
</dbReference>
<evidence type="ECO:0000259" key="2">
    <source>
        <dbReference type="Pfam" id="PF04754"/>
    </source>
</evidence>
<reference evidence="3 4" key="1">
    <citation type="submission" date="2016-10" db="EMBL/GenBank/DDBJ databases">
        <authorList>
            <person name="de Groot N.N."/>
        </authorList>
    </citation>
    <scope>NUCLEOTIDE SEQUENCE [LARGE SCALE GENOMIC DNA]</scope>
    <source>
        <strain evidence="3 4">SLAS-1</strain>
    </source>
</reference>
<dbReference type="EMBL" id="FNGO01000007">
    <property type="protein sequence ID" value="SDL69115.1"/>
    <property type="molecule type" value="Genomic_DNA"/>
</dbReference>
<dbReference type="PANTHER" id="PTHR34611:SF2">
    <property type="entry name" value="INACTIVE RECOMBINATION-PROMOTING NUCLEASE-LIKE PROTEIN RPNE-RELATED"/>
    <property type="match status" value="1"/>
</dbReference>
<dbReference type="NCBIfam" id="TIGR01784">
    <property type="entry name" value="T_den_put_tspse"/>
    <property type="match status" value="1"/>
</dbReference>
<dbReference type="InterPro" id="IPR010106">
    <property type="entry name" value="RpnA"/>
</dbReference>
<dbReference type="GO" id="GO:1990238">
    <property type="term" value="F:double-stranded DNA endonuclease activity"/>
    <property type="evidence" value="ECO:0007669"/>
    <property type="project" value="TreeGrafter"/>
</dbReference>
<dbReference type="PANTHER" id="PTHR34611">
    <property type="match status" value="1"/>
</dbReference>
<proteinExistence type="inferred from homology"/>
<dbReference type="RefSeq" id="WP_089759450.1">
    <property type="nucleotide sequence ID" value="NZ_FNGO01000007.1"/>
</dbReference>
<dbReference type="Pfam" id="PF04754">
    <property type="entry name" value="Transposase_31"/>
    <property type="match status" value="1"/>
</dbReference>
<dbReference type="InterPro" id="IPR006842">
    <property type="entry name" value="Transposase_31"/>
</dbReference>
<feature type="domain" description="Transposase (putative) YhgA-like" evidence="2">
    <location>
        <begin position="6"/>
        <end position="177"/>
    </location>
</feature>
<dbReference type="InterPro" id="IPR051699">
    <property type="entry name" value="Rpn/YhgA-like_nuclease"/>
</dbReference>
<comment type="similarity">
    <text evidence="1">Belongs to the Rpn/YhgA-like nuclease family.</text>
</comment>
<keyword evidence="4" id="KW-1185">Reference proteome</keyword>
<organism evidence="3 4">
    <name type="scientific">Halarsenatibacter silvermanii</name>
    <dbReference type="NCBI Taxonomy" id="321763"/>
    <lineage>
        <taxon>Bacteria</taxon>
        <taxon>Bacillati</taxon>
        <taxon>Bacillota</taxon>
        <taxon>Clostridia</taxon>
        <taxon>Halanaerobiales</taxon>
        <taxon>Halarsenatibacteraceae</taxon>
        <taxon>Halarsenatibacter</taxon>
    </lineage>
</organism>
<dbReference type="STRING" id="321763.SAMN04488692_107104"/>
<evidence type="ECO:0000256" key="1">
    <source>
        <dbReference type="ARBA" id="ARBA00009787"/>
    </source>
</evidence>
<evidence type="ECO:0000313" key="4">
    <source>
        <dbReference type="Proteomes" id="UP000199476"/>
    </source>
</evidence>
<evidence type="ECO:0000313" key="3">
    <source>
        <dbReference type="EMBL" id="SDL69115.1"/>
    </source>
</evidence>
<dbReference type="AlphaFoldDB" id="A0A1G9M5Z8"/>
<sequence length="324" mass="38741">MSMKYTPHDELFKHVMGHPETTKNFIREYLPEKIVDKVDLSLFKDKTEEYTDEKLDDYRTDLVFKTKLEDGQDAYFYFLFEHKSSPDRNTVFQLLRYMTLIWEKAFEEKEEYPVILPILFYHGETDWNYGESLDEVLTDVPDWAERFTPYFDYQVYETHKSEKESDDPLFQAYTLLLEAAQLYDEQAKIVNALREALNFFDKAVEKFNISEEFKYVFRYIIAAIELPPHLMQKIVNEEFPERREKFMAMAEKLREEGRKEGRKEGSRDTLNLMKETIKKMKNKFGSDKTIDLVLEIEDSDVNKLEEINTAIEKADSIEELREMI</sequence>
<accession>A0A1G9M5Z8</accession>
<dbReference type="GO" id="GO:0006310">
    <property type="term" value="P:DNA recombination"/>
    <property type="evidence" value="ECO:0007669"/>
    <property type="project" value="TreeGrafter"/>
</dbReference>
<name>A0A1G9M5Z8_9FIRM</name>
<dbReference type="OrthoDB" id="1980949at2"/>
<gene>
    <name evidence="3" type="ORF">SAMN04488692_107104</name>
</gene>
<protein>
    <recommendedName>
        <fullName evidence="2">Transposase (putative) YhgA-like domain-containing protein</fullName>
    </recommendedName>
</protein>